<gene>
    <name evidence="2" type="ORF">BD311DRAFT_810210</name>
</gene>
<sequence length="214" mass="23945">MGPHFYLVESDVFSARIPGDALMKVEWSDFESPKLTKGMSEKSVNLQLRKVVRSVLKAAECKNLRVLDTANHNAKEGNGNKKVFNDAGIYLNTPLTRWAITRAPEHDKESTTKKEQLKTHRLGPPSWHWMEVPMVMKANKVYSAFYFKRQPHVGEVEESTEQDGVESEQISGLNQSRSVPNHSSGYPTIAAGNHTVISSTIWTTCSITMINSGL</sequence>
<feature type="compositionally biased region" description="Polar residues" evidence="1">
    <location>
        <begin position="168"/>
        <end position="181"/>
    </location>
</feature>
<evidence type="ECO:0000313" key="2">
    <source>
        <dbReference type="EMBL" id="TBU24166.1"/>
    </source>
</evidence>
<evidence type="ECO:0000256" key="1">
    <source>
        <dbReference type="SAM" id="MobiDB-lite"/>
    </source>
</evidence>
<dbReference type="EMBL" id="ML143486">
    <property type="protein sequence ID" value="TBU24166.1"/>
    <property type="molecule type" value="Genomic_DNA"/>
</dbReference>
<organism evidence="2">
    <name type="scientific">Dichomitus squalens</name>
    <dbReference type="NCBI Taxonomy" id="114155"/>
    <lineage>
        <taxon>Eukaryota</taxon>
        <taxon>Fungi</taxon>
        <taxon>Dikarya</taxon>
        <taxon>Basidiomycota</taxon>
        <taxon>Agaricomycotina</taxon>
        <taxon>Agaricomycetes</taxon>
        <taxon>Polyporales</taxon>
        <taxon>Polyporaceae</taxon>
        <taxon>Dichomitus</taxon>
    </lineage>
</organism>
<reference evidence="2" key="1">
    <citation type="submission" date="2019-01" db="EMBL/GenBank/DDBJ databases">
        <title>Draft genome sequences of three monokaryotic isolates of the white-rot basidiomycete fungus Dichomitus squalens.</title>
        <authorList>
            <consortium name="DOE Joint Genome Institute"/>
            <person name="Lopez S.C."/>
            <person name="Andreopoulos B."/>
            <person name="Pangilinan J."/>
            <person name="Lipzen A."/>
            <person name="Riley R."/>
            <person name="Ahrendt S."/>
            <person name="Ng V."/>
            <person name="Barry K."/>
            <person name="Daum C."/>
            <person name="Grigoriev I.V."/>
            <person name="Hilden K.S."/>
            <person name="Makela M.R."/>
            <person name="de Vries R.P."/>
        </authorList>
    </citation>
    <scope>NUCLEOTIDE SEQUENCE [LARGE SCALE GENOMIC DNA]</scope>
    <source>
        <strain evidence="2">OM18370.1</strain>
    </source>
</reference>
<dbReference type="AlphaFoldDB" id="A0A4Q9ME88"/>
<proteinExistence type="predicted"/>
<accession>A0A4Q9ME88</accession>
<feature type="region of interest" description="Disordered" evidence="1">
    <location>
        <begin position="155"/>
        <end position="181"/>
    </location>
</feature>
<protein>
    <submittedName>
        <fullName evidence="2">Uncharacterized protein</fullName>
    </submittedName>
</protein>
<dbReference type="Proteomes" id="UP000292957">
    <property type="component" value="Unassembled WGS sequence"/>
</dbReference>
<feature type="compositionally biased region" description="Acidic residues" evidence="1">
    <location>
        <begin position="156"/>
        <end position="166"/>
    </location>
</feature>
<name>A0A4Q9ME88_9APHY</name>